<organism evidence="1 2">
    <name type="scientific">Pleuronectes platessa</name>
    <name type="common">European plaice</name>
    <dbReference type="NCBI Taxonomy" id="8262"/>
    <lineage>
        <taxon>Eukaryota</taxon>
        <taxon>Metazoa</taxon>
        <taxon>Chordata</taxon>
        <taxon>Craniata</taxon>
        <taxon>Vertebrata</taxon>
        <taxon>Euteleostomi</taxon>
        <taxon>Actinopterygii</taxon>
        <taxon>Neopterygii</taxon>
        <taxon>Teleostei</taxon>
        <taxon>Neoteleostei</taxon>
        <taxon>Acanthomorphata</taxon>
        <taxon>Carangaria</taxon>
        <taxon>Pleuronectiformes</taxon>
        <taxon>Pleuronectoidei</taxon>
        <taxon>Pleuronectidae</taxon>
        <taxon>Pleuronectes</taxon>
    </lineage>
</organism>
<name>A0A9N7VIC6_PLEPL</name>
<dbReference type="Proteomes" id="UP001153269">
    <property type="component" value="Unassembled WGS sequence"/>
</dbReference>
<reference evidence="1" key="1">
    <citation type="submission" date="2020-03" db="EMBL/GenBank/DDBJ databases">
        <authorList>
            <person name="Weist P."/>
        </authorList>
    </citation>
    <scope>NUCLEOTIDE SEQUENCE</scope>
</reference>
<dbReference type="EMBL" id="CADEAL010004059">
    <property type="protein sequence ID" value="CAB1450589.1"/>
    <property type="molecule type" value="Genomic_DNA"/>
</dbReference>
<gene>
    <name evidence="1" type="ORF">PLEPLA_LOCUS38281</name>
</gene>
<keyword evidence="2" id="KW-1185">Reference proteome</keyword>
<evidence type="ECO:0000313" key="2">
    <source>
        <dbReference type="Proteomes" id="UP001153269"/>
    </source>
</evidence>
<comment type="caution">
    <text evidence="1">The sequence shown here is derived from an EMBL/GenBank/DDBJ whole genome shotgun (WGS) entry which is preliminary data.</text>
</comment>
<dbReference type="AlphaFoldDB" id="A0A9N7VIC6"/>
<evidence type="ECO:0000313" key="1">
    <source>
        <dbReference type="EMBL" id="CAB1450589.1"/>
    </source>
</evidence>
<proteinExistence type="predicted"/>
<sequence>MRFWFQTTPCRPTVGVEGPFRLVDPCQELEKTTASGTANKMYARSRTAAWECFGIAGLSGRLYEEAVCENVKVRVICSLSHHFRVTPALKQAFRLDAHQRDCCVRKQTCISVPVSIPLGHGGGAPNSSCVICSISATLRGCQKRVRDERGTTDDFSLGEFEGCSQANE</sequence>
<accession>A0A9N7VIC6</accession>
<protein>
    <submittedName>
        <fullName evidence="1">Uncharacterized protein</fullName>
    </submittedName>
</protein>